<organism evidence="7 8">
    <name type="scientific">Actinoplanes italicus</name>
    <dbReference type="NCBI Taxonomy" id="113567"/>
    <lineage>
        <taxon>Bacteria</taxon>
        <taxon>Bacillati</taxon>
        <taxon>Actinomycetota</taxon>
        <taxon>Actinomycetes</taxon>
        <taxon>Micromonosporales</taxon>
        <taxon>Micromonosporaceae</taxon>
        <taxon>Actinoplanes</taxon>
    </lineage>
</organism>
<dbReference type="GO" id="GO:0005829">
    <property type="term" value="C:cytosol"/>
    <property type="evidence" value="ECO:0007669"/>
    <property type="project" value="TreeGrafter"/>
</dbReference>
<dbReference type="GO" id="GO:0016618">
    <property type="term" value="F:hydroxypyruvate reductase [NAD(P)H] activity"/>
    <property type="evidence" value="ECO:0007669"/>
    <property type="project" value="TreeGrafter"/>
</dbReference>
<dbReference type="RefSeq" id="WP_106328245.1">
    <property type="nucleotide sequence ID" value="NZ_BOMO01000022.1"/>
</dbReference>
<protein>
    <submittedName>
        <fullName evidence="7">Phosphoglycerate dehydrogenase-like enzyme</fullName>
    </submittedName>
</protein>
<feature type="domain" description="D-isomer specific 2-hydroxyacid dehydrogenase NAD-binding" evidence="6">
    <location>
        <begin position="132"/>
        <end position="291"/>
    </location>
</feature>
<gene>
    <name evidence="7" type="ORF">CLV67_1222</name>
</gene>
<keyword evidence="2 4" id="KW-0560">Oxidoreductase</keyword>
<proteinExistence type="inferred from homology"/>
<name>A0A2T0JZ49_9ACTN</name>
<dbReference type="SUPFAM" id="SSF52283">
    <property type="entry name" value="Formate/glycerate dehydrogenase catalytic domain-like"/>
    <property type="match status" value="1"/>
</dbReference>
<dbReference type="SUPFAM" id="SSF51735">
    <property type="entry name" value="NAD(P)-binding Rossmann-fold domains"/>
    <property type="match status" value="1"/>
</dbReference>
<dbReference type="InterPro" id="IPR050223">
    <property type="entry name" value="D-isomer_2-hydroxyacid_DH"/>
</dbReference>
<dbReference type="AlphaFoldDB" id="A0A2T0JZ49"/>
<evidence type="ECO:0000259" key="6">
    <source>
        <dbReference type="Pfam" id="PF02826"/>
    </source>
</evidence>
<dbReference type="CDD" id="cd12167">
    <property type="entry name" value="2-Hacid_dh_8"/>
    <property type="match status" value="1"/>
</dbReference>
<evidence type="ECO:0000256" key="4">
    <source>
        <dbReference type="RuleBase" id="RU003719"/>
    </source>
</evidence>
<evidence type="ECO:0000256" key="1">
    <source>
        <dbReference type="ARBA" id="ARBA00005854"/>
    </source>
</evidence>
<evidence type="ECO:0000256" key="2">
    <source>
        <dbReference type="ARBA" id="ARBA00023002"/>
    </source>
</evidence>
<dbReference type="Pfam" id="PF02826">
    <property type="entry name" value="2-Hacid_dh_C"/>
    <property type="match status" value="1"/>
</dbReference>
<dbReference type="InterPro" id="IPR029753">
    <property type="entry name" value="D-isomer_DH_CS"/>
</dbReference>
<dbReference type="InterPro" id="IPR006140">
    <property type="entry name" value="D-isomer_DH_NAD-bd"/>
</dbReference>
<dbReference type="GO" id="GO:0030267">
    <property type="term" value="F:glyoxylate reductase (NADPH) activity"/>
    <property type="evidence" value="ECO:0007669"/>
    <property type="project" value="TreeGrafter"/>
</dbReference>
<comment type="similarity">
    <text evidence="1 4">Belongs to the D-isomer specific 2-hydroxyacid dehydrogenase family.</text>
</comment>
<accession>A0A2T0JZ49</accession>
<dbReference type="GO" id="GO:0051287">
    <property type="term" value="F:NAD binding"/>
    <property type="evidence" value="ECO:0007669"/>
    <property type="project" value="InterPro"/>
</dbReference>
<evidence type="ECO:0000259" key="5">
    <source>
        <dbReference type="Pfam" id="PF00389"/>
    </source>
</evidence>
<keyword evidence="8" id="KW-1185">Reference proteome</keyword>
<evidence type="ECO:0000256" key="3">
    <source>
        <dbReference type="ARBA" id="ARBA00023027"/>
    </source>
</evidence>
<dbReference type="PANTHER" id="PTHR10996:SF178">
    <property type="entry name" value="2-HYDROXYACID DEHYDROGENASE YGL185C-RELATED"/>
    <property type="match status" value="1"/>
</dbReference>
<sequence>MPHRPAAVFALSDRARQEAFPVPVLDRLCRLVRLDPLASLTEFGSPAARTALAGVEILISGWGAPRIDRDVLAAAPRLRAVVHAAGTVKRLVDEAVFERGIVVTSAAQANALPVAEFTMAALTFGAKAAFTRARRYAGGGWPPAAGPGLLGSTVGIVGASRIGRLVLERLRDLDVTVLLADPHVTASQARALGAELRDLDTLCERSDLLSLHAPALPETRHLLDTRRLSLLPDGAVVVNTARGSLIDTAALVAECATGRIAALLDVTDPEPLPAGHPLFALDNVFITPHLAGAEGREVRRLGEFATAEIARLLRGDPLHGRIHLDHLAWIA</sequence>
<comment type="caution">
    <text evidence="7">The sequence shown here is derived from an EMBL/GenBank/DDBJ whole genome shotgun (WGS) entry which is preliminary data.</text>
</comment>
<dbReference type="Gene3D" id="3.40.50.720">
    <property type="entry name" value="NAD(P)-binding Rossmann-like Domain"/>
    <property type="match status" value="2"/>
</dbReference>
<dbReference type="PROSITE" id="PS00671">
    <property type="entry name" value="D_2_HYDROXYACID_DH_3"/>
    <property type="match status" value="1"/>
</dbReference>
<keyword evidence="3" id="KW-0520">NAD</keyword>
<dbReference type="Pfam" id="PF00389">
    <property type="entry name" value="2-Hacid_dh"/>
    <property type="match status" value="1"/>
</dbReference>
<dbReference type="EMBL" id="PVMZ01000022">
    <property type="protein sequence ID" value="PRX15763.1"/>
    <property type="molecule type" value="Genomic_DNA"/>
</dbReference>
<dbReference type="OrthoDB" id="9793626at2"/>
<dbReference type="InterPro" id="IPR036291">
    <property type="entry name" value="NAD(P)-bd_dom_sf"/>
</dbReference>
<feature type="domain" description="D-isomer specific 2-hydroxyacid dehydrogenase catalytic" evidence="5">
    <location>
        <begin position="52"/>
        <end position="316"/>
    </location>
</feature>
<evidence type="ECO:0000313" key="8">
    <source>
        <dbReference type="Proteomes" id="UP000239415"/>
    </source>
</evidence>
<dbReference type="InterPro" id="IPR006139">
    <property type="entry name" value="D-isomer_2_OHA_DH_cat_dom"/>
</dbReference>
<dbReference type="Proteomes" id="UP000239415">
    <property type="component" value="Unassembled WGS sequence"/>
</dbReference>
<reference evidence="7 8" key="1">
    <citation type="submission" date="2018-03" db="EMBL/GenBank/DDBJ databases">
        <title>Genomic Encyclopedia of Archaeal and Bacterial Type Strains, Phase II (KMG-II): from individual species to whole genera.</title>
        <authorList>
            <person name="Goeker M."/>
        </authorList>
    </citation>
    <scope>NUCLEOTIDE SEQUENCE [LARGE SCALE GENOMIC DNA]</scope>
    <source>
        <strain evidence="7 8">DSM 43146</strain>
    </source>
</reference>
<evidence type="ECO:0000313" key="7">
    <source>
        <dbReference type="EMBL" id="PRX15763.1"/>
    </source>
</evidence>
<dbReference type="PANTHER" id="PTHR10996">
    <property type="entry name" value="2-HYDROXYACID DEHYDROGENASE-RELATED"/>
    <property type="match status" value="1"/>
</dbReference>